<dbReference type="HOGENOM" id="CLU_077247_0_0_6"/>
<reference evidence="2 3" key="1">
    <citation type="journal article" date="2012" name="J. Bacteriol.">
        <title>Complete Genome Sequence of Providencia stuartii Clinical Isolate MRSN 2154.</title>
        <authorList>
            <person name="Clifford R.J."/>
            <person name="Hang J."/>
            <person name="Riley M.C."/>
            <person name="Onmus-Leone F."/>
            <person name="Kuschner R.A."/>
            <person name="Lesho E.P."/>
            <person name="Waterman P.E."/>
        </authorList>
    </citation>
    <scope>NUCLEOTIDE SEQUENCE [LARGE SCALE GENOMIC DNA]</scope>
    <source>
        <strain evidence="2 3">MRSN 2154</strain>
    </source>
</reference>
<protein>
    <submittedName>
        <fullName evidence="2">PmgT domain-containing protein</fullName>
    </submittedName>
</protein>
<name>A0A140NQG5_PROSM</name>
<accession>A0A140NQG5</accession>
<dbReference type="KEGG" id="psi:S70_16690"/>
<dbReference type="PATRIC" id="fig|1157951.4.peg.3357"/>
<gene>
    <name evidence="2" type="ordered locus">S70_16690</name>
</gene>
<feature type="domain" description="ASCH" evidence="1">
    <location>
        <begin position="6"/>
        <end position="117"/>
    </location>
</feature>
<dbReference type="Proteomes" id="UP000005012">
    <property type="component" value="Chromosome"/>
</dbReference>
<dbReference type="AlphaFoldDB" id="A0A140NQG5"/>
<dbReference type="RefSeq" id="WP_014657852.1">
    <property type="nucleotide sequence ID" value="NC_017731.1"/>
</dbReference>
<dbReference type="EMBL" id="CP003488">
    <property type="protein sequence ID" value="AFH95151.1"/>
    <property type="molecule type" value="Genomic_DNA"/>
</dbReference>
<sequence>MKDRIKFNDAMLAAVMDGRKTQTRRPMKVQPVLNGNWWEVYGAGWGKNSKSMPAVPGHTLANNCPYGQIGDIINIADKDGTIKGRIEITDVWVQQVQEISQQDAMKEGSPPSHLSIDIVSREYGFPDFSRSWFAQVWMDIYGIDSWMNNEWVWVIEFRRIERLSLLN</sequence>
<evidence type="ECO:0000313" key="3">
    <source>
        <dbReference type="Proteomes" id="UP000005012"/>
    </source>
</evidence>
<proteinExistence type="predicted"/>
<reference evidence="3" key="2">
    <citation type="submission" date="2012-04" db="EMBL/GenBank/DDBJ databases">
        <title>Complete genome sequence of Providencia stuartii clinical isolate MRSN 2154.</title>
        <authorList>
            <person name="Clifford R.J."/>
            <person name="Hang J."/>
            <person name="Riley M.C."/>
            <person name="Onmus-Leone F."/>
            <person name="Kuschner R.A."/>
            <person name="Lesho E.P."/>
            <person name="Waterman P.E."/>
        </authorList>
    </citation>
    <scope>NUCLEOTIDE SEQUENCE [LARGE SCALE GENOMIC DNA]</scope>
    <source>
        <strain evidence="3">MRSN 2154</strain>
    </source>
</reference>
<organism evidence="2 3">
    <name type="scientific">Providencia stuartii (strain MRSN 2154)</name>
    <dbReference type="NCBI Taxonomy" id="1157951"/>
    <lineage>
        <taxon>Bacteria</taxon>
        <taxon>Pseudomonadati</taxon>
        <taxon>Pseudomonadota</taxon>
        <taxon>Gammaproteobacteria</taxon>
        <taxon>Enterobacterales</taxon>
        <taxon>Morganellaceae</taxon>
        <taxon>Providencia</taxon>
    </lineage>
</organism>
<evidence type="ECO:0000313" key="2">
    <source>
        <dbReference type="EMBL" id="AFH95151.1"/>
    </source>
</evidence>
<dbReference type="Pfam" id="PF04266">
    <property type="entry name" value="ASCH"/>
    <property type="match status" value="1"/>
</dbReference>
<evidence type="ECO:0000259" key="1">
    <source>
        <dbReference type="Pfam" id="PF04266"/>
    </source>
</evidence>
<dbReference type="InterPro" id="IPR007374">
    <property type="entry name" value="ASCH_domain"/>
</dbReference>
<dbReference type="OrthoDB" id="72471at2"/>